<dbReference type="Gene3D" id="1.10.10.10">
    <property type="entry name" value="Winged helix-like DNA-binding domain superfamily/Winged helix DNA-binding domain"/>
    <property type="match status" value="1"/>
</dbReference>
<dbReference type="PANTHER" id="PTHR33795:SF1">
    <property type="entry name" value="INSERTION ELEMENT IS150 PROTEIN INSJ"/>
    <property type="match status" value="1"/>
</dbReference>
<dbReference type="InterPro" id="IPR009057">
    <property type="entry name" value="Homeodomain-like_sf"/>
</dbReference>
<dbReference type="SUPFAM" id="SSF48295">
    <property type="entry name" value="TrpR-like"/>
    <property type="match status" value="1"/>
</dbReference>
<dbReference type="InterPro" id="IPR052057">
    <property type="entry name" value="IS150/IS1296_orfA-like"/>
</dbReference>
<feature type="compositionally biased region" description="Basic and acidic residues" evidence="1">
    <location>
        <begin position="164"/>
        <end position="173"/>
    </location>
</feature>
<dbReference type="InterPro" id="IPR010921">
    <property type="entry name" value="Trp_repressor/repl_initiator"/>
</dbReference>
<evidence type="ECO:0000256" key="1">
    <source>
        <dbReference type="SAM" id="MobiDB-lite"/>
    </source>
</evidence>
<dbReference type="RefSeq" id="WP_245810508.1">
    <property type="nucleotide sequence ID" value="NZ_JXJW01000016.1"/>
</dbReference>
<dbReference type="Gene3D" id="1.10.10.60">
    <property type="entry name" value="Homeodomain-like"/>
    <property type="match status" value="1"/>
</dbReference>
<dbReference type="PANTHER" id="PTHR33795">
    <property type="entry name" value="INSERTION ELEMENT IS150 PROTEIN INSJ"/>
    <property type="match status" value="1"/>
</dbReference>
<dbReference type="AlphaFoldDB" id="A0A2A5RWD9"/>
<protein>
    <recommendedName>
        <fullName evidence="4">Transposase</fullName>
    </recommendedName>
</protein>
<evidence type="ECO:0000313" key="3">
    <source>
        <dbReference type="Proteomes" id="UP000218282"/>
    </source>
</evidence>
<reference evidence="2 3" key="1">
    <citation type="submission" date="2014-12" db="EMBL/GenBank/DDBJ databases">
        <title>Draft genome sequences of 10 type strains of Lactococcus.</title>
        <authorList>
            <person name="Sun Z."/>
            <person name="Zhong Z."/>
            <person name="Liu W."/>
            <person name="Zhang W."/>
            <person name="Zhang H."/>
        </authorList>
    </citation>
    <scope>NUCLEOTIDE SEQUENCE [LARGE SCALE GENOMIC DNA]</scope>
    <source>
        <strain evidence="2 3">DSM 6634</strain>
    </source>
</reference>
<name>A0A2A5RWD9_9LACT</name>
<sequence>MAKYSFDLKLKAVIDYEQGLGSYQFIADKYHVKTSGRIKDWVHIYRAFGSTGLQRKRKNTVYDTQFKLNAVNLYLTSEKSYREIGDQLGMTNNALLARWVLDYCEKGEFAFSNSRGRPRKEPDMSKQKSSKKQSDLSETEQKLAQLQNENLKLRIENEYLKGLRRLRMERQARENPGLFRPSKENSSSHSKKS</sequence>
<feature type="region of interest" description="Disordered" evidence="1">
    <location>
        <begin position="112"/>
        <end position="143"/>
    </location>
</feature>
<gene>
    <name evidence="2" type="ORF">RU86_GL000753</name>
</gene>
<accession>A0A2A5RWD9</accession>
<dbReference type="EMBL" id="JXJW01000016">
    <property type="protein sequence ID" value="PCS05541.1"/>
    <property type="molecule type" value="Genomic_DNA"/>
</dbReference>
<dbReference type="GO" id="GO:0043565">
    <property type="term" value="F:sequence-specific DNA binding"/>
    <property type="evidence" value="ECO:0007669"/>
    <property type="project" value="InterPro"/>
</dbReference>
<dbReference type="InterPro" id="IPR036388">
    <property type="entry name" value="WH-like_DNA-bd_sf"/>
</dbReference>
<dbReference type="SUPFAM" id="SSF46689">
    <property type="entry name" value="Homeodomain-like"/>
    <property type="match status" value="1"/>
</dbReference>
<feature type="compositionally biased region" description="Basic and acidic residues" evidence="1">
    <location>
        <begin position="119"/>
        <end position="141"/>
    </location>
</feature>
<proteinExistence type="predicted"/>
<evidence type="ECO:0000313" key="2">
    <source>
        <dbReference type="EMBL" id="PCS05541.1"/>
    </source>
</evidence>
<evidence type="ECO:0008006" key="4">
    <source>
        <dbReference type="Google" id="ProtNLM"/>
    </source>
</evidence>
<feature type="compositionally biased region" description="Low complexity" evidence="1">
    <location>
        <begin position="184"/>
        <end position="193"/>
    </location>
</feature>
<comment type="caution">
    <text evidence="2">The sequence shown here is derived from an EMBL/GenBank/DDBJ whole genome shotgun (WGS) entry which is preliminary data.</text>
</comment>
<keyword evidence="3" id="KW-1185">Reference proteome</keyword>
<dbReference type="Proteomes" id="UP000218282">
    <property type="component" value="Unassembled WGS sequence"/>
</dbReference>
<organism evidence="2 3">
    <name type="scientific">Pseudolactococcus piscium</name>
    <dbReference type="NCBI Taxonomy" id="1364"/>
    <lineage>
        <taxon>Bacteria</taxon>
        <taxon>Bacillati</taxon>
        <taxon>Bacillota</taxon>
        <taxon>Bacilli</taxon>
        <taxon>Lactobacillales</taxon>
        <taxon>Streptococcaceae</taxon>
        <taxon>Pseudolactococcus</taxon>
    </lineage>
</organism>
<feature type="region of interest" description="Disordered" evidence="1">
    <location>
        <begin position="164"/>
        <end position="193"/>
    </location>
</feature>